<evidence type="ECO:0000313" key="1">
    <source>
        <dbReference type="Ensembl" id="ENSNNAP00000016510.1"/>
    </source>
</evidence>
<reference evidence="1" key="1">
    <citation type="submission" date="2025-08" db="UniProtKB">
        <authorList>
            <consortium name="Ensembl"/>
        </authorList>
    </citation>
    <scope>IDENTIFICATION</scope>
</reference>
<reference evidence="1" key="2">
    <citation type="submission" date="2025-09" db="UniProtKB">
        <authorList>
            <consortium name="Ensembl"/>
        </authorList>
    </citation>
    <scope>IDENTIFICATION</scope>
</reference>
<name>A0A8C6XLW1_NAJNA</name>
<dbReference type="AlphaFoldDB" id="A0A8C6XLW1"/>
<protein>
    <submittedName>
        <fullName evidence="1">Uncharacterized protein</fullName>
    </submittedName>
</protein>
<sequence>MATKVDVGIRGLPGAPDGVKEHFQAVTRNYNTHPRLSECIFGRVGGNNAMVLNALVFRHRF</sequence>
<dbReference type="Ensembl" id="ENSNNAT00000017325.1">
    <property type="protein sequence ID" value="ENSNNAP00000016510.1"/>
    <property type="gene ID" value="ENSNNAG00000011112.1"/>
</dbReference>
<dbReference type="GeneTree" id="ENSGT01030000235675"/>
<proteinExistence type="predicted"/>
<accession>A0A8C6XLW1</accession>
<keyword evidence="2" id="KW-1185">Reference proteome</keyword>
<dbReference type="Proteomes" id="UP000694559">
    <property type="component" value="Unplaced"/>
</dbReference>
<organism evidence="1 2">
    <name type="scientific">Naja naja</name>
    <name type="common">Indian cobra</name>
    <dbReference type="NCBI Taxonomy" id="35670"/>
    <lineage>
        <taxon>Eukaryota</taxon>
        <taxon>Metazoa</taxon>
        <taxon>Chordata</taxon>
        <taxon>Craniata</taxon>
        <taxon>Vertebrata</taxon>
        <taxon>Euteleostomi</taxon>
        <taxon>Lepidosauria</taxon>
        <taxon>Squamata</taxon>
        <taxon>Bifurcata</taxon>
        <taxon>Unidentata</taxon>
        <taxon>Episquamata</taxon>
        <taxon>Toxicofera</taxon>
        <taxon>Serpentes</taxon>
        <taxon>Colubroidea</taxon>
        <taxon>Elapidae</taxon>
        <taxon>Elapinae</taxon>
        <taxon>Naja</taxon>
    </lineage>
</organism>
<evidence type="ECO:0000313" key="2">
    <source>
        <dbReference type="Proteomes" id="UP000694559"/>
    </source>
</evidence>